<evidence type="ECO:0000313" key="2">
    <source>
        <dbReference type="Proteomes" id="UP000808349"/>
    </source>
</evidence>
<evidence type="ECO:0000313" key="1">
    <source>
        <dbReference type="EMBL" id="MBK9718444.1"/>
    </source>
</evidence>
<proteinExistence type="predicted"/>
<gene>
    <name evidence="1" type="ORF">IPO85_13225</name>
</gene>
<reference evidence="1 2" key="1">
    <citation type="submission" date="2020-10" db="EMBL/GenBank/DDBJ databases">
        <title>Connecting structure to function with the recovery of over 1000 high-quality activated sludge metagenome-assembled genomes encoding full-length rRNA genes using long-read sequencing.</title>
        <authorList>
            <person name="Singleton C.M."/>
            <person name="Petriglieri F."/>
            <person name="Kristensen J.M."/>
            <person name="Kirkegaard R.H."/>
            <person name="Michaelsen T.Y."/>
            <person name="Andersen M.H."/>
            <person name="Karst S.M."/>
            <person name="Dueholm M.S."/>
            <person name="Nielsen P.H."/>
            <person name="Albertsen M."/>
        </authorList>
    </citation>
    <scope>NUCLEOTIDE SEQUENCE [LARGE SCALE GENOMIC DNA]</scope>
    <source>
        <strain evidence="1">Ribe_18-Q3-R11-54_BAT3C.373</strain>
    </source>
</reference>
<dbReference type="AlphaFoldDB" id="A0A9D7SC28"/>
<comment type="caution">
    <text evidence="1">The sequence shown here is derived from an EMBL/GenBank/DDBJ whole genome shotgun (WGS) entry which is preliminary data.</text>
</comment>
<sequence>MTPRLKYFILSFTFYLFLSSFIDLENQLHSQSINWPCDIAFLVPLGQPVNGPELPRYKIYSSDGRSVFELSKLFDNQNIDGNIGIQINDNTDAFIQMDFGTDVYIHNIKFFYPLGINNMQDFWIIYSSNISGDMSIDALMANNQNNFTHIASQYDSGSNFPAEHVARYLTIVKRNGPLTFSGIKIDGKKEICGNGNDDDCDGKIDCEDEDCQVNKNDYTIKVIKHPSCPNCCDGIINLTFSSIKDLEYSFDGGITWHKELVIDNLCKAEINFIIRIKNGCNEINEKINLSPPLGNPTSPCDNGDFEKGTFENFNGKWGSRELRGGNENINWTSPGLDNKFFNIISQDGNVKPYSGSYCAKIGTLNIGGVNASNLSFKFTPDEASKKICFAYFLKMEIHDKPGDGDENVAYFKYYIKEPNSQSNIKEKKIIASVNTDISFFNQWRCICLDIPDEFLNKELEINFEMVACDEGGHNGVAYIDGICEDQSFFNPIACFDYLDCEYNAAADGKLYVQDCSSKNNDFKFTVCVINNEGIELECKETKREFFEINELFQYKIDCNNKVKVKLEVRNTCGGYDSKTEIHSIKCDKIPLDFNTIACFSSINSEETFEFDIGLECHNCTYLWTSNGNNVAQIINPSSKIPSFKLKAPYEYRVDLQVTQDDGCIVKRTYIINAIAVWLYYNQDQTECYINSCEQELFLGFTIVSENNKVQLGQHQTIIHESSGHQYDILVTEVNKQFKREYSGNTKVSLNDFNTFSWKPYIYGLYEYTPTCIKKFEVEKKCYTGDIPQVAAPNVVGPNETDPKKKVFCITALSGIDPCTFNSKHLKLSIYPRWGSVIEWTYTVPECDYIIPAEEFLCWDLQLEGLFGKKYWAPPGVYTWVLELDNCSTSKIYNGEFTIVY</sequence>
<accession>A0A9D7SC28</accession>
<dbReference type="EMBL" id="JADKFW010000010">
    <property type="protein sequence ID" value="MBK9718444.1"/>
    <property type="molecule type" value="Genomic_DNA"/>
</dbReference>
<protein>
    <submittedName>
        <fullName evidence="1">Uncharacterized protein</fullName>
    </submittedName>
</protein>
<name>A0A9D7SC28_9BACT</name>
<organism evidence="1 2">
    <name type="scientific">Candidatus Defluviibacterium haderslevense</name>
    <dbReference type="NCBI Taxonomy" id="2981993"/>
    <lineage>
        <taxon>Bacteria</taxon>
        <taxon>Pseudomonadati</taxon>
        <taxon>Bacteroidota</taxon>
        <taxon>Saprospiria</taxon>
        <taxon>Saprospirales</taxon>
        <taxon>Saprospiraceae</taxon>
        <taxon>Candidatus Defluviibacterium</taxon>
    </lineage>
</organism>
<dbReference type="Proteomes" id="UP000808349">
    <property type="component" value="Unassembled WGS sequence"/>
</dbReference>